<organism evidence="1 2">
    <name type="scientific">Stenotrophomonas maltophilia</name>
    <name type="common">Pseudomonas maltophilia</name>
    <name type="synonym">Xanthomonas maltophilia</name>
    <dbReference type="NCBI Taxonomy" id="40324"/>
    <lineage>
        <taxon>Bacteria</taxon>
        <taxon>Pseudomonadati</taxon>
        <taxon>Pseudomonadota</taxon>
        <taxon>Gammaproteobacteria</taxon>
        <taxon>Lysobacterales</taxon>
        <taxon>Lysobacteraceae</taxon>
        <taxon>Stenotrophomonas</taxon>
        <taxon>Stenotrophomonas maltophilia group</taxon>
    </lineage>
</organism>
<dbReference type="EMBL" id="JZRZ01000017">
    <property type="protein sequence ID" value="KKD57315.1"/>
    <property type="molecule type" value="Genomic_DNA"/>
</dbReference>
<comment type="caution">
    <text evidence="1">The sequence shown here is derived from an EMBL/GenBank/DDBJ whole genome shotgun (WGS) entry which is preliminary data.</text>
</comment>
<dbReference type="PATRIC" id="fig|40324.63.peg.3296"/>
<proteinExistence type="predicted"/>
<dbReference type="Proteomes" id="UP000243478">
    <property type="component" value="Unassembled WGS sequence"/>
</dbReference>
<evidence type="ECO:0000313" key="2">
    <source>
        <dbReference type="Proteomes" id="UP000243478"/>
    </source>
</evidence>
<gene>
    <name evidence="1" type="ORF">VM57_08910</name>
</gene>
<reference evidence="1 2" key="1">
    <citation type="submission" date="2015-03" db="EMBL/GenBank/DDBJ databases">
        <title>Draft genome of Stenotrophomonas maltophila isolated from urine specimen.</title>
        <authorList>
            <person name="Murugan N."/>
            <person name="Malathi J."/>
            <person name="Umashankar V."/>
            <person name="Madhavan H."/>
        </authorList>
    </citation>
    <scope>NUCLEOTIDE SEQUENCE [LARGE SCALE GENOMIC DNA]</scope>
    <source>
        <strain evidence="1 2">JMNMN1</strain>
    </source>
</reference>
<sequence>MTDHDFFATMAVCIPPITPPVGPAPAQADPITWLCPSTGGEPTLHFSKPFLDPVPGMQSLKHGRLSSLCNFSTHHLIQQLQCIPEAGSCTRDISLEAVENALLLLWIVAFANASAAALAV</sequence>
<accession>A0A0F5ZQQ7</accession>
<name>A0A0F5ZQQ7_STEMA</name>
<dbReference type="AlphaFoldDB" id="A0A0F5ZQQ7"/>
<evidence type="ECO:0000313" key="1">
    <source>
        <dbReference type="EMBL" id="KKD57315.1"/>
    </source>
</evidence>
<protein>
    <submittedName>
        <fullName evidence="1">Uncharacterized protein</fullName>
    </submittedName>
</protein>